<feature type="transmembrane region" description="Helical" evidence="2">
    <location>
        <begin position="34"/>
        <end position="54"/>
    </location>
</feature>
<accession>A0A382Y3H8</accession>
<feature type="non-terminal residue" evidence="3">
    <location>
        <position position="1"/>
    </location>
</feature>
<protein>
    <submittedName>
        <fullName evidence="3">Uncharacterized protein</fullName>
    </submittedName>
</protein>
<feature type="compositionally biased region" description="Basic and acidic residues" evidence="1">
    <location>
        <begin position="208"/>
        <end position="236"/>
    </location>
</feature>
<evidence type="ECO:0000313" key="3">
    <source>
        <dbReference type="EMBL" id="SVD77321.1"/>
    </source>
</evidence>
<sequence length="254" mass="27729">EPTKVEEDAVVWMLASVVLCISAVGWAVDSGGMPLSIAFLSLGLLFIRPCLFALGRLADTVENRAASAALSFASGVLESLWNNKLIERIRLHRQMSCEGDDDGLVRSRLGDRGLTNASSSGIDGWNFGSDTSASGRGLEAAFRGMGETGGSSEPTALTSDHMDALRQFESDHPEWFSRSFSSVRASPETPLPLAPVRRCSVCRKPGHDRRTCPNREAREAEKPKQRLKLLAKDLPGHTRPNVRVKSSRRPLFLQ</sequence>
<organism evidence="3">
    <name type="scientific">marine metagenome</name>
    <dbReference type="NCBI Taxonomy" id="408172"/>
    <lineage>
        <taxon>unclassified sequences</taxon>
        <taxon>metagenomes</taxon>
        <taxon>ecological metagenomes</taxon>
    </lineage>
</organism>
<feature type="region of interest" description="Disordered" evidence="1">
    <location>
        <begin position="205"/>
        <end position="254"/>
    </location>
</feature>
<gene>
    <name evidence="3" type="ORF">METZ01_LOCUS430175</name>
</gene>
<feature type="transmembrane region" description="Helical" evidence="2">
    <location>
        <begin position="9"/>
        <end position="28"/>
    </location>
</feature>
<keyword evidence="2" id="KW-1133">Transmembrane helix</keyword>
<name>A0A382Y3H8_9ZZZZ</name>
<proteinExistence type="predicted"/>
<keyword evidence="2" id="KW-0472">Membrane</keyword>
<keyword evidence="2" id="KW-0812">Transmembrane</keyword>
<evidence type="ECO:0000256" key="1">
    <source>
        <dbReference type="SAM" id="MobiDB-lite"/>
    </source>
</evidence>
<dbReference type="AlphaFoldDB" id="A0A382Y3H8"/>
<reference evidence="3" key="1">
    <citation type="submission" date="2018-05" db="EMBL/GenBank/DDBJ databases">
        <authorList>
            <person name="Lanie J.A."/>
            <person name="Ng W.-L."/>
            <person name="Kazmierczak K.M."/>
            <person name="Andrzejewski T.M."/>
            <person name="Davidsen T.M."/>
            <person name="Wayne K.J."/>
            <person name="Tettelin H."/>
            <person name="Glass J.I."/>
            <person name="Rusch D."/>
            <person name="Podicherti R."/>
            <person name="Tsui H.-C.T."/>
            <person name="Winkler M.E."/>
        </authorList>
    </citation>
    <scope>NUCLEOTIDE SEQUENCE</scope>
</reference>
<dbReference type="EMBL" id="UINC01172309">
    <property type="protein sequence ID" value="SVD77321.1"/>
    <property type="molecule type" value="Genomic_DNA"/>
</dbReference>
<evidence type="ECO:0000256" key="2">
    <source>
        <dbReference type="SAM" id="Phobius"/>
    </source>
</evidence>